<reference evidence="2" key="1">
    <citation type="journal article" date="2019" name="Beilstein J. Org. Chem.">
        <title>Nanangenines: drimane sesquiterpenoids as the dominant metabolite cohort of a novel Australian fungus, Aspergillus nanangensis.</title>
        <authorList>
            <person name="Lacey H.J."/>
            <person name="Gilchrist C.L.M."/>
            <person name="Crombie A."/>
            <person name="Kalaitzis J.A."/>
            <person name="Vuong D."/>
            <person name="Rutledge P.J."/>
            <person name="Turner P."/>
            <person name="Pitt J.I."/>
            <person name="Lacey E."/>
            <person name="Chooi Y.H."/>
            <person name="Piggott A.M."/>
        </authorList>
    </citation>
    <scope>NUCLEOTIDE SEQUENCE</scope>
    <source>
        <strain evidence="2">MST-FP2251</strain>
    </source>
</reference>
<evidence type="ECO:0000256" key="1">
    <source>
        <dbReference type="SAM" id="MobiDB-lite"/>
    </source>
</evidence>
<feature type="compositionally biased region" description="Polar residues" evidence="1">
    <location>
        <begin position="133"/>
        <end position="143"/>
    </location>
</feature>
<evidence type="ECO:0000313" key="3">
    <source>
        <dbReference type="Proteomes" id="UP001194746"/>
    </source>
</evidence>
<dbReference type="InterPro" id="IPR052396">
    <property type="entry name" value="Meiotic_Drive_Suppr_Kinase"/>
</dbReference>
<evidence type="ECO:0008006" key="4">
    <source>
        <dbReference type="Google" id="ProtNLM"/>
    </source>
</evidence>
<organism evidence="2 3">
    <name type="scientific">Aspergillus nanangensis</name>
    <dbReference type="NCBI Taxonomy" id="2582783"/>
    <lineage>
        <taxon>Eukaryota</taxon>
        <taxon>Fungi</taxon>
        <taxon>Dikarya</taxon>
        <taxon>Ascomycota</taxon>
        <taxon>Pezizomycotina</taxon>
        <taxon>Eurotiomycetes</taxon>
        <taxon>Eurotiomycetidae</taxon>
        <taxon>Eurotiales</taxon>
        <taxon>Aspergillaceae</taxon>
        <taxon>Aspergillus</taxon>
        <taxon>Aspergillus subgen. Circumdati</taxon>
    </lineage>
</organism>
<proteinExistence type="predicted"/>
<feature type="compositionally biased region" description="Low complexity" evidence="1">
    <location>
        <begin position="185"/>
        <end position="195"/>
    </location>
</feature>
<dbReference type="Proteomes" id="UP001194746">
    <property type="component" value="Unassembled WGS sequence"/>
</dbReference>
<dbReference type="PANTHER" id="PTHR37171">
    <property type="entry name" value="SERINE/THREONINE-PROTEIN KINASE YRZF-RELATED"/>
    <property type="match status" value="1"/>
</dbReference>
<dbReference type="SUPFAM" id="SSF56112">
    <property type="entry name" value="Protein kinase-like (PK-like)"/>
    <property type="match status" value="1"/>
</dbReference>
<name>A0AAD4CA67_ASPNN</name>
<sequence length="447" mass="50736">MNLARDVIDQEGDTFEFYATRLVTTVVTQIFSYMIDSGVRYGYICTEEAFVFLRIPEDPTVVLAFTLQALVAEGPSQEWHDAAHDQLLTWEVEYLDVLRQIPETARKDPPASNYRPSHWKREPKIHNTRSRTRCQPATGTPKASSVEGSSSDEASHSPSTTAAARSRGDHRRATRGREKTSAGGHQTSTSRSQRHSTLPYCSIACIHGLANRGPLDKSCPNVTLHGGTRHSIEVQEFICQLRDQLARDRFHGFKQLHICGRTGYLLKATLPSHGYTVIIKATTAEKEHRLAAEVDNYHHLRSLQGQHIPVCLGTFTPPVPYWYHGKAMAQMMVLSWSGWRLQQIINADNSDFFYNERENALATLRSHGLDHGDSEWRNMLWDDRENRLIVIDLEDVTWSKRPRALESTSGNARGHRRIAGLKYTSRRAPIYHRKNRTATRLANCAVR</sequence>
<dbReference type="InterPro" id="IPR011009">
    <property type="entry name" value="Kinase-like_dom_sf"/>
</dbReference>
<feature type="region of interest" description="Disordered" evidence="1">
    <location>
        <begin position="106"/>
        <end position="195"/>
    </location>
</feature>
<accession>A0AAD4CA67</accession>
<comment type="caution">
    <text evidence="2">The sequence shown here is derived from an EMBL/GenBank/DDBJ whole genome shotgun (WGS) entry which is preliminary data.</text>
</comment>
<evidence type="ECO:0000313" key="2">
    <source>
        <dbReference type="EMBL" id="KAF9882709.1"/>
    </source>
</evidence>
<dbReference type="EMBL" id="VCAU01000233">
    <property type="protein sequence ID" value="KAF9882709.1"/>
    <property type="molecule type" value="Genomic_DNA"/>
</dbReference>
<keyword evidence="3" id="KW-1185">Reference proteome</keyword>
<protein>
    <recommendedName>
        <fullName evidence="4">Aminoglycoside phosphotransferase domain-containing protein</fullName>
    </recommendedName>
</protein>
<feature type="compositionally biased region" description="Low complexity" evidence="1">
    <location>
        <begin position="144"/>
        <end position="159"/>
    </location>
</feature>
<dbReference type="PANTHER" id="PTHR37171:SF1">
    <property type="entry name" value="SERINE_THREONINE-PROTEIN KINASE YRZF-RELATED"/>
    <property type="match status" value="1"/>
</dbReference>
<gene>
    <name evidence="2" type="ORF">FE257_005504</name>
</gene>
<dbReference type="AlphaFoldDB" id="A0AAD4CA67"/>
<reference evidence="2" key="2">
    <citation type="submission" date="2020-02" db="EMBL/GenBank/DDBJ databases">
        <authorList>
            <person name="Gilchrist C.L.M."/>
            <person name="Chooi Y.-H."/>
        </authorList>
    </citation>
    <scope>NUCLEOTIDE SEQUENCE</scope>
    <source>
        <strain evidence="2">MST-FP2251</strain>
    </source>
</reference>
<dbReference type="Gene3D" id="1.10.510.10">
    <property type="entry name" value="Transferase(Phosphotransferase) domain 1"/>
    <property type="match status" value="1"/>
</dbReference>